<dbReference type="PANTHER" id="PTHR28190:SF1">
    <property type="entry name" value="NUCLEAR MIGRATION PROTEIN NUM1"/>
    <property type="match status" value="1"/>
</dbReference>
<dbReference type="eggNOG" id="ENOG502QWE7">
    <property type="taxonomic scope" value="Eukaryota"/>
</dbReference>
<dbReference type="InterPro" id="IPR053005">
    <property type="entry name" value="Nuclear_Pos-Cytoskel_Interact"/>
</dbReference>
<feature type="compositionally biased region" description="Acidic residues" evidence="2">
    <location>
        <begin position="474"/>
        <end position="483"/>
    </location>
</feature>
<feature type="region of interest" description="Disordered" evidence="2">
    <location>
        <begin position="960"/>
        <end position="1010"/>
    </location>
</feature>
<feature type="region of interest" description="Disordered" evidence="2">
    <location>
        <begin position="1"/>
        <end position="26"/>
    </location>
</feature>
<sequence>MATSANLTPGAIPANGHGDPFVGPGTGALRYGSFDTDHFSMYSSKSPSHARRALEAHLRDTDRRLQDASKLGSTLLQQRKDLSARLEEVKQVQQDDELPTDLRKKLTELEREYNEIGKESARAFLTRPKAAQASENGATPTVLSGQARESPTKVSAPSRKQRNQPSSRVHDIEFATEISTSLLAQVRQLQAALAERDETLRETASAKARLEAEATGLVGRIKQMGEHEQRYKDDSWNLEMKIQELEGSLRETTDKHDRVHQSLRSVESEKTAAQRELDDLRVIHDKLNEDHAANKRQQEVDMHSLRRDVATHQTERQTLQKKIDDLTAQNTELARALSSHWSQPSEVADHDLATPMEEDYGDDLTPEHSEPPSPVKGTPRHGMLESETLKSSLNHAHRMIQNLKNNIHREKTEKVELKRMLQDARDELEARRGETGVTAANMAKKRSRDTDSSKFKRPARPDRLGANRSSTTEVMEDEPDWEDHEGQSTPSKSRFPMAAAGVVAGVGGIATFEHVAIGGAETDATDAFETANERDTTTETETFETGNEDLGADDSDLTETEGGLLGRSGTVRGSGVTPLVGAKVGRRRSLQSTASASDDEAENVSTPVQSQQPKYRLRMSRGNRPSSRLNDVLADSPSLHSPSSSVGTPQPAGPSLGDELNALDDGSLAGTPSRLSIISTASPETERQMSLEPETPAELDAEDGTPEGEQAQMASQANAAMLAHEFATRKANMVDAGVMTDPWEPEKETIVQKQTLTDRAGELVGGALAGFGIGRIGQSREVKDEPSVEDAPLQNVVPTSIAHDTTEGGAGPTQELPAVLPTAATAADDSVDVKQPHPLDDVQEAGVEMVKEPKSLAGAVSGPLMEAKEANAAPESKVVAPFETSSIVSQDTVPSLPHPSMSVPEHQASTLQQITATASNPAVPLTAAAPFAVNAGRSLQDFSFSAIDAQTLEPTLLPEASPMLLSPSMPLTPLTPNLPRRSSRRLDSLLDDGEQPAEAPEYTTSHAIPGTDAARPGASFFFGNMPPPLTRTRSRSMPAKRTDEALPMPSPMPIPKPLQIRKAVSDEGSQTTVSGAEIDDMLYNKSRTSSMVSAVTDPGYSPSKLAASPQRRSMDGMAPGDGASPSRAPRRPASATALRGKGAVGAAPPPLPEDFTQKITAAQKVPSAGGPAAAGTMGPPLMPASAYRQNRAKTPVDRSQDRSLSRDGTTPRAVRPRDSKARVHSPSRASRRTSVSSFASELDERFNITRGDLIYPSDVTPATDPRMIQAITQTMIGEYLWKYTRKAGRSEKSNTRHRRFFWVHPYTRTLYWSEQDPSTAGRNMLKAKSMAITAVRVITDDNSYPPGLHRKSIVVVTPGREIVFTAPTGQRHETWFNALSYLLLRTEQEKQEAEDTFNQDDINEFNPGFSIRRSISRLTGRDRSHDRASLSSYNSRTTRTSSPQRREAGGSLAQRHASRTSTMRDSTSIGGGRLNSLTSRFRPSSSLRGSFSTNRARSSFSVRGRGAGDPSDIYDASVIEGSAEDLRNVIERQEREADRLENVRACCDGKHDVGSLSRSGRHSSMSSRVGSQSHSHGHSHPRAEPMKDSARPRRGE</sequence>
<feature type="compositionally biased region" description="Low complexity" evidence="2">
    <location>
        <begin position="960"/>
        <end position="980"/>
    </location>
</feature>
<feature type="compositionally biased region" description="Low complexity" evidence="2">
    <location>
        <begin position="1429"/>
        <end position="1443"/>
    </location>
</feature>
<feature type="region of interest" description="Disordered" evidence="2">
    <location>
        <begin position="1549"/>
        <end position="1596"/>
    </location>
</feature>
<evidence type="ECO:0000313" key="5">
    <source>
        <dbReference type="Proteomes" id="UP000011761"/>
    </source>
</evidence>
<dbReference type="Gene3D" id="2.30.29.30">
    <property type="entry name" value="Pleckstrin-homology domain (PH domain)/Phosphotyrosine-binding domain (PTB)"/>
    <property type="match status" value="1"/>
</dbReference>
<feature type="compositionally biased region" description="Basic and acidic residues" evidence="2">
    <location>
        <begin position="448"/>
        <end position="465"/>
    </location>
</feature>
<dbReference type="GeneID" id="19116212"/>
<feature type="compositionally biased region" description="Polar residues" evidence="2">
    <location>
        <begin position="1475"/>
        <end position="1501"/>
    </location>
</feature>
<dbReference type="InterPro" id="IPR011993">
    <property type="entry name" value="PH-like_dom_sf"/>
</dbReference>
<feature type="compositionally biased region" description="Acidic residues" evidence="2">
    <location>
        <begin position="695"/>
        <end position="706"/>
    </location>
</feature>
<feature type="coiled-coil region" evidence="1">
    <location>
        <begin position="263"/>
        <end position="336"/>
    </location>
</feature>
<feature type="compositionally biased region" description="Polar residues" evidence="2">
    <location>
        <begin position="1459"/>
        <end position="1468"/>
    </location>
</feature>
<evidence type="ECO:0000259" key="3">
    <source>
        <dbReference type="PROSITE" id="PS50003"/>
    </source>
</evidence>
<reference evidence="4 5" key="1">
    <citation type="journal article" date="2012" name="PLoS Pathog.">
        <title>Diverse lifestyles and strategies of plant pathogenesis encoded in the genomes of eighteen Dothideomycetes fungi.</title>
        <authorList>
            <person name="Ohm R.A."/>
            <person name="Feau N."/>
            <person name="Henrissat B."/>
            <person name="Schoch C.L."/>
            <person name="Horwitz B.A."/>
            <person name="Barry K.W."/>
            <person name="Condon B.J."/>
            <person name="Copeland A.C."/>
            <person name="Dhillon B."/>
            <person name="Glaser F."/>
            <person name="Hesse C.N."/>
            <person name="Kosti I."/>
            <person name="LaButti K."/>
            <person name="Lindquist E.A."/>
            <person name="Lucas S."/>
            <person name="Salamov A.A."/>
            <person name="Bradshaw R.E."/>
            <person name="Ciuffetti L."/>
            <person name="Hamelin R.C."/>
            <person name="Kema G.H.J."/>
            <person name="Lawrence C."/>
            <person name="Scott J.A."/>
            <person name="Spatafora J.W."/>
            <person name="Turgeon B.G."/>
            <person name="de Wit P.J.G.M."/>
            <person name="Zhong S."/>
            <person name="Goodwin S.B."/>
            <person name="Grigoriev I.V."/>
        </authorList>
    </citation>
    <scope>NUCLEOTIDE SEQUENCE [LARGE SCALE GENOMIC DNA]</scope>
    <source>
        <strain evidence="4 5">UAMH 10762</strain>
    </source>
</reference>
<feature type="region of interest" description="Disordered" evidence="2">
    <location>
        <begin position="1022"/>
        <end position="1054"/>
    </location>
</feature>
<feature type="compositionally biased region" description="Basic and acidic residues" evidence="2">
    <location>
        <begin position="1194"/>
        <end position="1205"/>
    </location>
</feature>
<feature type="domain" description="PH" evidence="3">
    <location>
        <begin position="1273"/>
        <end position="1384"/>
    </location>
</feature>
<dbReference type="SUPFAM" id="SSF90257">
    <property type="entry name" value="Myosin rod fragments"/>
    <property type="match status" value="1"/>
</dbReference>
<feature type="compositionally biased region" description="Low complexity" evidence="2">
    <location>
        <begin position="1554"/>
        <end position="1574"/>
    </location>
</feature>
<dbReference type="InterPro" id="IPR024774">
    <property type="entry name" value="PH_dom-Mcp5-type"/>
</dbReference>
<feature type="region of interest" description="Disordered" evidence="2">
    <location>
        <begin position="356"/>
        <end position="382"/>
    </location>
</feature>
<dbReference type="RefSeq" id="XP_007673749.1">
    <property type="nucleotide sequence ID" value="XM_007675559.1"/>
</dbReference>
<feature type="compositionally biased region" description="Polar residues" evidence="2">
    <location>
        <begin position="133"/>
        <end position="155"/>
    </location>
</feature>
<feature type="compositionally biased region" description="Basic and acidic residues" evidence="2">
    <location>
        <begin position="1419"/>
        <end position="1428"/>
    </location>
</feature>
<proteinExistence type="predicted"/>
<dbReference type="GO" id="GO:0005739">
    <property type="term" value="C:mitochondrion"/>
    <property type="evidence" value="ECO:0007669"/>
    <property type="project" value="TreeGrafter"/>
</dbReference>
<evidence type="ECO:0000256" key="2">
    <source>
        <dbReference type="SAM" id="MobiDB-lite"/>
    </source>
</evidence>
<feature type="compositionally biased region" description="Polar residues" evidence="2">
    <location>
        <begin position="673"/>
        <end position="683"/>
    </location>
</feature>
<feature type="compositionally biased region" description="Basic residues" evidence="2">
    <location>
        <begin position="1222"/>
        <end position="1231"/>
    </location>
</feature>
<feature type="region of interest" description="Disordered" evidence="2">
    <location>
        <begin position="1092"/>
        <end position="1238"/>
    </location>
</feature>
<keyword evidence="1" id="KW-0175">Coiled coil</keyword>
<feature type="region of interest" description="Disordered" evidence="2">
    <location>
        <begin position="527"/>
        <end position="713"/>
    </location>
</feature>
<organism evidence="4 5">
    <name type="scientific">Baudoinia panamericana (strain UAMH 10762)</name>
    <name type="common">Angels' share fungus</name>
    <name type="synonym">Baudoinia compniacensis (strain UAMH 10762)</name>
    <dbReference type="NCBI Taxonomy" id="717646"/>
    <lineage>
        <taxon>Eukaryota</taxon>
        <taxon>Fungi</taxon>
        <taxon>Dikarya</taxon>
        <taxon>Ascomycota</taxon>
        <taxon>Pezizomycotina</taxon>
        <taxon>Dothideomycetes</taxon>
        <taxon>Dothideomycetidae</taxon>
        <taxon>Mycosphaerellales</taxon>
        <taxon>Teratosphaeriaceae</taxon>
        <taxon>Baudoinia</taxon>
    </lineage>
</organism>
<dbReference type="Proteomes" id="UP000011761">
    <property type="component" value="Unassembled WGS sequence"/>
</dbReference>
<dbReference type="GO" id="GO:0032065">
    <property type="term" value="P:maintenance of protein location in cell cortex"/>
    <property type="evidence" value="ECO:0007669"/>
    <property type="project" value="InterPro"/>
</dbReference>
<dbReference type="GO" id="GO:0015631">
    <property type="term" value="F:tubulin binding"/>
    <property type="evidence" value="ECO:0007669"/>
    <property type="project" value="TreeGrafter"/>
</dbReference>
<dbReference type="InterPro" id="IPR001849">
    <property type="entry name" value="PH_domain"/>
</dbReference>
<feature type="compositionally biased region" description="Low complexity" evidence="2">
    <location>
        <begin position="1123"/>
        <end position="1135"/>
    </location>
</feature>
<dbReference type="GO" id="GO:0005543">
    <property type="term" value="F:phospholipid binding"/>
    <property type="evidence" value="ECO:0007669"/>
    <property type="project" value="InterPro"/>
</dbReference>
<dbReference type="PANTHER" id="PTHR28190">
    <property type="entry name" value="NUCLEAR MIGRATION PROTEIN NUM1"/>
    <property type="match status" value="1"/>
</dbReference>
<dbReference type="HOGENOM" id="CLU_001023_0_0_1"/>
<evidence type="ECO:0000256" key="1">
    <source>
        <dbReference type="SAM" id="Coils"/>
    </source>
</evidence>
<dbReference type="KEGG" id="bcom:BAUCODRAFT_65546"/>
<dbReference type="GO" id="GO:0005938">
    <property type="term" value="C:cell cortex"/>
    <property type="evidence" value="ECO:0007669"/>
    <property type="project" value="InterPro"/>
</dbReference>
<feature type="region of interest" description="Disordered" evidence="2">
    <location>
        <begin position="127"/>
        <end position="170"/>
    </location>
</feature>
<protein>
    <recommendedName>
        <fullName evidence="3">PH domain-containing protein</fullName>
    </recommendedName>
</protein>
<dbReference type="EMBL" id="KB445552">
    <property type="protein sequence ID" value="EMC98750.1"/>
    <property type="molecule type" value="Genomic_DNA"/>
</dbReference>
<feature type="compositionally biased region" description="Low complexity" evidence="2">
    <location>
        <begin position="636"/>
        <end position="645"/>
    </location>
</feature>
<dbReference type="OrthoDB" id="2149224at2759"/>
<name>M2NI33_BAUPA</name>
<keyword evidence="5" id="KW-1185">Reference proteome</keyword>
<dbReference type="GO" id="GO:0000226">
    <property type="term" value="P:microtubule cytoskeleton organization"/>
    <property type="evidence" value="ECO:0007669"/>
    <property type="project" value="TreeGrafter"/>
</dbReference>
<dbReference type="STRING" id="717646.M2NI33"/>
<dbReference type="SUPFAM" id="SSF50729">
    <property type="entry name" value="PH domain-like"/>
    <property type="match status" value="1"/>
</dbReference>
<feature type="compositionally biased region" description="Acidic residues" evidence="2">
    <location>
        <begin position="546"/>
        <end position="559"/>
    </location>
</feature>
<gene>
    <name evidence="4" type="ORF">BAUCODRAFT_65546</name>
</gene>
<dbReference type="Pfam" id="PF12814">
    <property type="entry name" value="Mcp5_PH"/>
    <property type="match status" value="1"/>
</dbReference>
<evidence type="ECO:0000313" key="4">
    <source>
        <dbReference type="EMBL" id="EMC98750.1"/>
    </source>
</evidence>
<feature type="region of interest" description="Disordered" evidence="2">
    <location>
        <begin position="427"/>
        <end position="495"/>
    </location>
</feature>
<feature type="compositionally biased region" description="Basic and acidic residues" evidence="2">
    <location>
        <begin position="1581"/>
        <end position="1596"/>
    </location>
</feature>
<feature type="compositionally biased region" description="Polar residues" evidence="2">
    <location>
        <begin position="603"/>
        <end position="613"/>
    </location>
</feature>
<dbReference type="SMART" id="SM00233">
    <property type="entry name" value="PH"/>
    <property type="match status" value="1"/>
</dbReference>
<dbReference type="OMA" id="LHHAHRM"/>
<accession>M2NI33</accession>
<dbReference type="PROSITE" id="PS50003">
    <property type="entry name" value="PH_DOMAIN"/>
    <property type="match status" value="1"/>
</dbReference>
<feature type="compositionally biased region" description="Low complexity" evidence="2">
    <location>
        <begin position="1166"/>
        <end position="1179"/>
    </location>
</feature>
<dbReference type="CDD" id="cd13365">
    <property type="entry name" value="PH_PLC_plant-like"/>
    <property type="match status" value="1"/>
</dbReference>
<feature type="region of interest" description="Disordered" evidence="2">
    <location>
        <begin position="1416"/>
        <end position="1510"/>
    </location>
</feature>